<evidence type="ECO:0000256" key="6">
    <source>
        <dbReference type="ARBA" id="ARBA00023012"/>
    </source>
</evidence>
<sequence length="303" mass="34072">MNDTNTDLTGNTSHSASLLRQLEQANSELTRKLADCTTELQQLRGALRESERQSVQERHNDAERTRLLARERELHDLKSNFVTLASHEFRTPMMTIMSSASLIGSYNSPADEDKRERHVLRIKSAINSLTRILNDFMAISQMDQAIISSHPYQFDLIDFCRDVINDTVAVARTGQRFSYTHTTGPSQISIDGQLLKNILLNLLTNASKYSSDDMDIQLTSAVLDNQLIIAVQDHGIGIPDVDKDKLFTNFFRARNAIHIQGTGLGLYLVKRYVDLLEGSIQFTSQQNEGTVFTVRLPLSTEAV</sequence>
<gene>
    <name evidence="9" type="ORF">J2I46_04480</name>
</gene>
<dbReference type="PANTHER" id="PTHR43711">
    <property type="entry name" value="TWO-COMPONENT HISTIDINE KINASE"/>
    <property type="match status" value="1"/>
</dbReference>
<dbReference type="GO" id="GO:0016301">
    <property type="term" value="F:kinase activity"/>
    <property type="evidence" value="ECO:0007669"/>
    <property type="project" value="UniProtKB-KW"/>
</dbReference>
<dbReference type="Pfam" id="PF02518">
    <property type="entry name" value="HATPase_c"/>
    <property type="match status" value="1"/>
</dbReference>
<organism evidence="9 10">
    <name type="scientific">Fibrella forsythiae</name>
    <dbReference type="NCBI Taxonomy" id="2817061"/>
    <lineage>
        <taxon>Bacteria</taxon>
        <taxon>Pseudomonadati</taxon>
        <taxon>Bacteroidota</taxon>
        <taxon>Cytophagia</taxon>
        <taxon>Cytophagales</taxon>
        <taxon>Spirosomataceae</taxon>
        <taxon>Fibrella</taxon>
    </lineage>
</organism>
<dbReference type="InterPro" id="IPR036890">
    <property type="entry name" value="HATPase_C_sf"/>
</dbReference>
<accession>A0ABS3JCV2</accession>
<dbReference type="SUPFAM" id="SSF55874">
    <property type="entry name" value="ATPase domain of HSP90 chaperone/DNA topoisomerase II/histidine kinase"/>
    <property type="match status" value="1"/>
</dbReference>
<name>A0ABS3JCV2_9BACT</name>
<keyword evidence="7" id="KW-0175">Coiled coil</keyword>
<evidence type="ECO:0000256" key="2">
    <source>
        <dbReference type="ARBA" id="ARBA00012438"/>
    </source>
</evidence>
<dbReference type="RefSeq" id="WP_207327723.1">
    <property type="nucleotide sequence ID" value="NZ_JAFMYW010000001.1"/>
</dbReference>
<evidence type="ECO:0000259" key="8">
    <source>
        <dbReference type="PROSITE" id="PS50109"/>
    </source>
</evidence>
<reference evidence="9 10" key="1">
    <citation type="submission" date="2021-03" db="EMBL/GenBank/DDBJ databases">
        <title>Fibrella sp. HMF5405 genome sequencing and assembly.</title>
        <authorList>
            <person name="Kang H."/>
            <person name="Kim H."/>
            <person name="Bae S."/>
            <person name="Joh K."/>
        </authorList>
    </citation>
    <scope>NUCLEOTIDE SEQUENCE [LARGE SCALE GENOMIC DNA]</scope>
    <source>
        <strain evidence="9 10">HMF5405</strain>
    </source>
</reference>
<dbReference type="InterPro" id="IPR005467">
    <property type="entry name" value="His_kinase_dom"/>
</dbReference>
<dbReference type="Pfam" id="PF00512">
    <property type="entry name" value="HisKA"/>
    <property type="match status" value="1"/>
</dbReference>
<dbReference type="SMART" id="SM00387">
    <property type="entry name" value="HATPase_c"/>
    <property type="match status" value="1"/>
</dbReference>
<feature type="domain" description="Histidine kinase" evidence="8">
    <location>
        <begin position="84"/>
        <end position="300"/>
    </location>
</feature>
<keyword evidence="5 9" id="KW-0418">Kinase</keyword>
<comment type="caution">
    <text evidence="9">The sequence shown here is derived from an EMBL/GenBank/DDBJ whole genome shotgun (WGS) entry which is preliminary data.</text>
</comment>
<evidence type="ECO:0000256" key="4">
    <source>
        <dbReference type="ARBA" id="ARBA00022679"/>
    </source>
</evidence>
<evidence type="ECO:0000256" key="7">
    <source>
        <dbReference type="SAM" id="Coils"/>
    </source>
</evidence>
<dbReference type="EMBL" id="JAFMYW010000001">
    <property type="protein sequence ID" value="MBO0947825.1"/>
    <property type="molecule type" value="Genomic_DNA"/>
</dbReference>
<keyword evidence="10" id="KW-1185">Reference proteome</keyword>
<dbReference type="Gene3D" id="3.30.565.10">
    <property type="entry name" value="Histidine kinase-like ATPase, C-terminal domain"/>
    <property type="match status" value="1"/>
</dbReference>
<evidence type="ECO:0000313" key="10">
    <source>
        <dbReference type="Proteomes" id="UP000664628"/>
    </source>
</evidence>
<keyword evidence="6" id="KW-0902">Two-component regulatory system</keyword>
<dbReference type="InterPro" id="IPR003594">
    <property type="entry name" value="HATPase_dom"/>
</dbReference>
<evidence type="ECO:0000256" key="3">
    <source>
        <dbReference type="ARBA" id="ARBA00022553"/>
    </source>
</evidence>
<evidence type="ECO:0000256" key="5">
    <source>
        <dbReference type="ARBA" id="ARBA00022777"/>
    </source>
</evidence>
<dbReference type="CDD" id="cd00082">
    <property type="entry name" value="HisKA"/>
    <property type="match status" value="1"/>
</dbReference>
<dbReference type="PRINTS" id="PR00344">
    <property type="entry name" value="BCTRLSENSOR"/>
</dbReference>
<dbReference type="InterPro" id="IPR004358">
    <property type="entry name" value="Sig_transdc_His_kin-like_C"/>
</dbReference>
<keyword evidence="4" id="KW-0808">Transferase</keyword>
<keyword evidence="3" id="KW-0597">Phosphoprotein</keyword>
<evidence type="ECO:0000256" key="1">
    <source>
        <dbReference type="ARBA" id="ARBA00000085"/>
    </source>
</evidence>
<dbReference type="SUPFAM" id="SSF47384">
    <property type="entry name" value="Homodimeric domain of signal transducing histidine kinase"/>
    <property type="match status" value="1"/>
</dbReference>
<evidence type="ECO:0000313" key="9">
    <source>
        <dbReference type="EMBL" id="MBO0947825.1"/>
    </source>
</evidence>
<dbReference type="InterPro" id="IPR050736">
    <property type="entry name" value="Sensor_HK_Regulatory"/>
</dbReference>
<dbReference type="InterPro" id="IPR003661">
    <property type="entry name" value="HisK_dim/P_dom"/>
</dbReference>
<protein>
    <recommendedName>
        <fullName evidence="2">histidine kinase</fullName>
        <ecNumber evidence="2">2.7.13.3</ecNumber>
    </recommendedName>
</protein>
<proteinExistence type="predicted"/>
<dbReference type="Proteomes" id="UP000664628">
    <property type="component" value="Unassembled WGS sequence"/>
</dbReference>
<dbReference type="InterPro" id="IPR036097">
    <property type="entry name" value="HisK_dim/P_sf"/>
</dbReference>
<dbReference type="EC" id="2.7.13.3" evidence="2"/>
<comment type="catalytic activity">
    <reaction evidence="1">
        <text>ATP + protein L-histidine = ADP + protein N-phospho-L-histidine.</text>
        <dbReference type="EC" id="2.7.13.3"/>
    </reaction>
</comment>
<dbReference type="Gene3D" id="1.10.287.130">
    <property type="match status" value="1"/>
</dbReference>
<dbReference type="SMART" id="SM00388">
    <property type="entry name" value="HisKA"/>
    <property type="match status" value="1"/>
</dbReference>
<dbReference type="PANTHER" id="PTHR43711:SF26">
    <property type="entry name" value="SENSOR HISTIDINE KINASE RCSC"/>
    <property type="match status" value="1"/>
</dbReference>
<feature type="coiled-coil region" evidence="7">
    <location>
        <begin position="19"/>
        <end position="60"/>
    </location>
</feature>
<dbReference type="PROSITE" id="PS50109">
    <property type="entry name" value="HIS_KIN"/>
    <property type="match status" value="1"/>
</dbReference>
<dbReference type="CDD" id="cd00075">
    <property type="entry name" value="HATPase"/>
    <property type="match status" value="1"/>
</dbReference>